<accession>A0A1F5E642</accession>
<dbReference type="AlphaFoldDB" id="A0A1F5E642"/>
<keyword evidence="2" id="KW-0808">Transferase</keyword>
<feature type="domain" description="Carbohydrate kinase PfkB" evidence="4">
    <location>
        <begin position="33"/>
        <end position="288"/>
    </location>
</feature>
<dbReference type="SUPFAM" id="SSF53613">
    <property type="entry name" value="Ribokinase-like"/>
    <property type="match status" value="1"/>
</dbReference>
<evidence type="ECO:0000256" key="1">
    <source>
        <dbReference type="ARBA" id="ARBA00010688"/>
    </source>
</evidence>
<dbReference type="Gene3D" id="3.40.1190.20">
    <property type="match status" value="1"/>
</dbReference>
<keyword evidence="3" id="KW-0418">Kinase</keyword>
<sequence length="307" mass="34020">MRIIVTGSMAYDHILDFPQKFADHIMPDKLHVLSVSFLVDNFSKNFGGTAGGIAYTLGLLGNEVAILSNLGKDAKEYLKHLQKNGVDTALIKIGKKDFTANLFVITDRADCQIAGFYPGAMKRDNYLKLPEACDFLVISPTMPEAMESFVKQAKFKRIRYLYAPAQQIPRLTKEQLLRGINGAEILIGNDYELALVEEKTAMKKKQLAKMVKILIITLGEKGSIIYTQGKEISIPIVKPKKLVDPTGAGDAFIAGFLHGYLNGEKVKIAGQMAALAASYVLEQYGTQNHRFDSTSFGTRYVKVFKKQ</sequence>
<dbReference type="InterPro" id="IPR050306">
    <property type="entry name" value="PfkB_Carbo_kinase"/>
</dbReference>
<dbReference type="PROSITE" id="PS00584">
    <property type="entry name" value="PFKB_KINASES_2"/>
    <property type="match status" value="1"/>
</dbReference>
<protein>
    <recommendedName>
        <fullName evidence="4">Carbohydrate kinase PfkB domain-containing protein</fullName>
    </recommendedName>
</protein>
<evidence type="ECO:0000256" key="2">
    <source>
        <dbReference type="ARBA" id="ARBA00022679"/>
    </source>
</evidence>
<evidence type="ECO:0000313" key="6">
    <source>
        <dbReference type="Proteomes" id="UP000177006"/>
    </source>
</evidence>
<gene>
    <name evidence="5" type="ORF">A2160_05755</name>
</gene>
<evidence type="ECO:0000259" key="4">
    <source>
        <dbReference type="Pfam" id="PF00294"/>
    </source>
</evidence>
<dbReference type="PANTHER" id="PTHR43085">
    <property type="entry name" value="HEXOKINASE FAMILY MEMBER"/>
    <property type="match status" value="1"/>
</dbReference>
<reference evidence="5 6" key="1">
    <citation type="journal article" date="2016" name="Nat. Commun.">
        <title>Thousands of microbial genomes shed light on interconnected biogeochemical processes in an aquifer system.</title>
        <authorList>
            <person name="Anantharaman K."/>
            <person name="Brown C.T."/>
            <person name="Hug L.A."/>
            <person name="Sharon I."/>
            <person name="Castelle C.J."/>
            <person name="Probst A.J."/>
            <person name="Thomas B.C."/>
            <person name="Singh A."/>
            <person name="Wilkins M.J."/>
            <person name="Karaoz U."/>
            <person name="Brodie E.L."/>
            <person name="Williams K.H."/>
            <person name="Hubbard S.S."/>
            <person name="Banfield J.F."/>
        </authorList>
    </citation>
    <scope>NUCLEOTIDE SEQUENCE [LARGE SCALE GENOMIC DNA]</scope>
</reference>
<evidence type="ECO:0000313" key="5">
    <source>
        <dbReference type="EMBL" id="OGD62862.1"/>
    </source>
</evidence>
<dbReference type="GO" id="GO:0016301">
    <property type="term" value="F:kinase activity"/>
    <property type="evidence" value="ECO:0007669"/>
    <property type="project" value="UniProtKB-KW"/>
</dbReference>
<dbReference type="Proteomes" id="UP000177006">
    <property type="component" value="Unassembled WGS sequence"/>
</dbReference>
<dbReference type="InterPro" id="IPR002173">
    <property type="entry name" value="Carboh/pur_kinase_PfkB_CS"/>
</dbReference>
<evidence type="ECO:0000256" key="3">
    <source>
        <dbReference type="ARBA" id="ARBA00022777"/>
    </source>
</evidence>
<dbReference type="InterPro" id="IPR029056">
    <property type="entry name" value="Ribokinase-like"/>
</dbReference>
<organism evidence="5 6">
    <name type="scientific">Candidatus Beckwithbacteria bacterium RBG_13_42_9</name>
    <dbReference type="NCBI Taxonomy" id="1797457"/>
    <lineage>
        <taxon>Bacteria</taxon>
        <taxon>Candidatus Beckwithiibacteriota</taxon>
    </lineage>
</organism>
<comment type="similarity">
    <text evidence="1">Belongs to the carbohydrate kinase PfkB family.</text>
</comment>
<dbReference type="EMBL" id="MEZK01000015">
    <property type="protein sequence ID" value="OGD62862.1"/>
    <property type="molecule type" value="Genomic_DNA"/>
</dbReference>
<name>A0A1F5E642_9BACT</name>
<dbReference type="STRING" id="1797457.A2160_05755"/>
<dbReference type="CDD" id="cd01942">
    <property type="entry name" value="ribokinase_group_A"/>
    <property type="match status" value="1"/>
</dbReference>
<dbReference type="PANTHER" id="PTHR43085:SF46">
    <property type="entry name" value="ADENOSINE KINASE"/>
    <property type="match status" value="1"/>
</dbReference>
<proteinExistence type="inferred from homology"/>
<dbReference type="InterPro" id="IPR011611">
    <property type="entry name" value="PfkB_dom"/>
</dbReference>
<dbReference type="Pfam" id="PF00294">
    <property type="entry name" value="PfkB"/>
    <property type="match status" value="1"/>
</dbReference>
<comment type="caution">
    <text evidence="5">The sequence shown here is derived from an EMBL/GenBank/DDBJ whole genome shotgun (WGS) entry which is preliminary data.</text>
</comment>